<name>A0A420J7V0_9PEZI</name>
<dbReference type="EMBL" id="MCBS01016691">
    <property type="protein sequence ID" value="RKF82836.1"/>
    <property type="molecule type" value="Genomic_DNA"/>
</dbReference>
<evidence type="ECO:0000313" key="1">
    <source>
        <dbReference type="EMBL" id="RKF82836.1"/>
    </source>
</evidence>
<protein>
    <submittedName>
        <fullName evidence="1">Uncharacterized protein</fullName>
    </submittedName>
</protein>
<sequence>MEQYFSDLKARLTNTSWIDANLIHAALKIELLHHLVRSESEIGGSNSWPKLRQKLPHSALTMIRGDGSKVIDFTPGTEEYTELSVCTLYSPMDNEARPCTSF</sequence>
<dbReference type="AlphaFoldDB" id="A0A420J7V0"/>
<organism evidence="1 2">
    <name type="scientific">Golovinomyces cichoracearum</name>
    <dbReference type="NCBI Taxonomy" id="62708"/>
    <lineage>
        <taxon>Eukaryota</taxon>
        <taxon>Fungi</taxon>
        <taxon>Dikarya</taxon>
        <taxon>Ascomycota</taxon>
        <taxon>Pezizomycotina</taxon>
        <taxon>Leotiomycetes</taxon>
        <taxon>Erysiphales</taxon>
        <taxon>Erysiphaceae</taxon>
        <taxon>Golovinomyces</taxon>
    </lineage>
</organism>
<proteinExistence type="predicted"/>
<evidence type="ECO:0000313" key="2">
    <source>
        <dbReference type="Proteomes" id="UP000285326"/>
    </source>
</evidence>
<gene>
    <name evidence="1" type="ORF">GcM1_166002</name>
</gene>
<comment type="caution">
    <text evidence="1">The sequence shown here is derived from an EMBL/GenBank/DDBJ whole genome shotgun (WGS) entry which is preliminary data.</text>
</comment>
<dbReference type="Proteomes" id="UP000285326">
    <property type="component" value="Unassembled WGS sequence"/>
</dbReference>
<accession>A0A420J7V0</accession>
<reference evidence="1 2" key="1">
    <citation type="journal article" date="2018" name="BMC Genomics">
        <title>Comparative genome analyses reveal sequence features reflecting distinct modes of host-adaptation between dicot and monocot powdery mildew.</title>
        <authorList>
            <person name="Wu Y."/>
            <person name="Ma X."/>
            <person name="Pan Z."/>
            <person name="Kale S.D."/>
            <person name="Song Y."/>
            <person name="King H."/>
            <person name="Zhang Q."/>
            <person name="Presley C."/>
            <person name="Deng X."/>
            <person name="Wei C.I."/>
            <person name="Xiao S."/>
        </authorList>
    </citation>
    <scope>NUCLEOTIDE SEQUENCE [LARGE SCALE GENOMIC DNA]</scope>
    <source>
        <strain evidence="1">UMSG1</strain>
    </source>
</reference>